<comment type="similarity">
    <text evidence="12">Belongs to the cytochrome b561 family.</text>
</comment>
<comment type="cofactor">
    <cofactor evidence="1">
        <name>heme b</name>
        <dbReference type="ChEBI" id="CHEBI:60344"/>
    </cofactor>
</comment>
<feature type="transmembrane region" description="Helical" evidence="13">
    <location>
        <begin position="12"/>
        <end position="33"/>
    </location>
</feature>
<dbReference type="Pfam" id="PF01292">
    <property type="entry name" value="Ni_hydr_CYTB"/>
    <property type="match status" value="1"/>
</dbReference>
<keyword evidence="16" id="KW-1185">Reference proteome</keyword>
<keyword evidence="7" id="KW-0479">Metal-binding</keyword>
<feature type="domain" description="Cytochrome b561 bacterial/Ni-hydrogenase" evidence="14">
    <location>
        <begin position="7"/>
        <end position="186"/>
    </location>
</feature>
<dbReference type="Gene3D" id="1.20.950.20">
    <property type="entry name" value="Transmembrane di-heme cytochromes, Chain C"/>
    <property type="match status" value="1"/>
</dbReference>
<evidence type="ECO:0000259" key="14">
    <source>
        <dbReference type="Pfam" id="PF01292"/>
    </source>
</evidence>
<evidence type="ECO:0000256" key="1">
    <source>
        <dbReference type="ARBA" id="ARBA00001970"/>
    </source>
</evidence>
<evidence type="ECO:0000256" key="6">
    <source>
        <dbReference type="ARBA" id="ARBA00022692"/>
    </source>
</evidence>
<dbReference type="SUPFAM" id="SSF81342">
    <property type="entry name" value="Transmembrane di-heme cytochromes"/>
    <property type="match status" value="1"/>
</dbReference>
<organism evidence="15 16">
    <name type="scientific">Sandaracinobacteroides saxicola</name>
    <dbReference type="NCBI Taxonomy" id="2759707"/>
    <lineage>
        <taxon>Bacteria</taxon>
        <taxon>Pseudomonadati</taxon>
        <taxon>Pseudomonadota</taxon>
        <taxon>Alphaproteobacteria</taxon>
        <taxon>Sphingomonadales</taxon>
        <taxon>Sphingosinicellaceae</taxon>
        <taxon>Sandaracinobacteroides</taxon>
    </lineage>
</organism>
<evidence type="ECO:0000256" key="2">
    <source>
        <dbReference type="ARBA" id="ARBA00004651"/>
    </source>
</evidence>
<dbReference type="EMBL" id="CP059851">
    <property type="protein sequence ID" value="QMW21465.1"/>
    <property type="molecule type" value="Genomic_DNA"/>
</dbReference>
<keyword evidence="8" id="KW-0249">Electron transport</keyword>
<evidence type="ECO:0000256" key="10">
    <source>
        <dbReference type="ARBA" id="ARBA00023004"/>
    </source>
</evidence>
<accession>A0A7G5IDM3</accession>
<keyword evidence="3" id="KW-0813">Transport</keyword>
<reference evidence="15 16" key="1">
    <citation type="submission" date="2020-07" db="EMBL/GenBank/DDBJ databases">
        <title>Complete genome sequence for Sandaracinobacter sp. M6.</title>
        <authorList>
            <person name="Tang Y."/>
            <person name="Liu Q."/>
            <person name="Guo Z."/>
            <person name="Lei P."/>
            <person name="Huang B."/>
        </authorList>
    </citation>
    <scope>NUCLEOTIDE SEQUENCE [LARGE SCALE GENOMIC DNA]</scope>
    <source>
        <strain evidence="15 16">M6</strain>
    </source>
</reference>
<dbReference type="GO" id="GO:0046872">
    <property type="term" value="F:metal ion binding"/>
    <property type="evidence" value="ECO:0007669"/>
    <property type="project" value="UniProtKB-KW"/>
</dbReference>
<dbReference type="InterPro" id="IPR011577">
    <property type="entry name" value="Cyt_b561_bac/Ni-Hgenase"/>
</dbReference>
<evidence type="ECO:0000256" key="5">
    <source>
        <dbReference type="ARBA" id="ARBA00022617"/>
    </source>
</evidence>
<dbReference type="GO" id="GO:0009055">
    <property type="term" value="F:electron transfer activity"/>
    <property type="evidence" value="ECO:0007669"/>
    <property type="project" value="InterPro"/>
</dbReference>
<evidence type="ECO:0000256" key="8">
    <source>
        <dbReference type="ARBA" id="ARBA00022982"/>
    </source>
</evidence>
<keyword evidence="9 13" id="KW-1133">Transmembrane helix</keyword>
<dbReference type="InterPro" id="IPR052168">
    <property type="entry name" value="Cytochrome_b561_oxidase"/>
</dbReference>
<evidence type="ECO:0000256" key="11">
    <source>
        <dbReference type="ARBA" id="ARBA00023136"/>
    </source>
</evidence>
<evidence type="ECO:0000256" key="9">
    <source>
        <dbReference type="ARBA" id="ARBA00022989"/>
    </source>
</evidence>
<dbReference type="RefSeq" id="WP_182294314.1">
    <property type="nucleotide sequence ID" value="NZ_CP059851.1"/>
</dbReference>
<evidence type="ECO:0000313" key="16">
    <source>
        <dbReference type="Proteomes" id="UP000515292"/>
    </source>
</evidence>
<evidence type="ECO:0000256" key="3">
    <source>
        <dbReference type="ARBA" id="ARBA00022448"/>
    </source>
</evidence>
<evidence type="ECO:0000313" key="15">
    <source>
        <dbReference type="EMBL" id="QMW21465.1"/>
    </source>
</evidence>
<feature type="transmembrane region" description="Helical" evidence="13">
    <location>
        <begin position="91"/>
        <end position="115"/>
    </location>
</feature>
<dbReference type="KEGG" id="sand:H3309_08450"/>
<dbReference type="InterPro" id="IPR016174">
    <property type="entry name" value="Di-haem_cyt_TM"/>
</dbReference>
<dbReference type="PANTHER" id="PTHR30529:SF1">
    <property type="entry name" value="CYTOCHROME B561 HOMOLOG 2"/>
    <property type="match status" value="1"/>
</dbReference>
<dbReference type="PANTHER" id="PTHR30529">
    <property type="entry name" value="CYTOCHROME B561"/>
    <property type="match status" value="1"/>
</dbReference>
<dbReference type="GO" id="GO:0020037">
    <property type="term" value="F:heme binding"/>
    <property type="evidence" value="ECO:0007669"/>
    <property type="project" value="TreeGrafter"/>
</dbReference>
<keyword evidence="6 13" id="KW-0812">Transmembrane</keyword>
<protein>
    <submittedName>
        <fullName evidence="15">Cytochrome b</fullName>
    </submittedName>
</protein>
<dbReference type="GO" id="GO:0005886">
    <property type="term" value="C:plasma membrane"/>
    <property type="evidence" value="ECO:0007669"/>
    <property type="project" value="UniProtKB-SubCell"/>
</dbReference>
<evidence type="ECO:0000256" key="4">
    <source>
        <dbReference type="ARBA" id="ARBA00022475"/>
    </source>
</evidence>
<evidence type="ECO:0000256" key="13">
    <source>
        <dbReference type="SAM" id="Phobius"/>
    </source>
</evidence>
<comment type="subcellular location">
    <subcellularLocation>
        <location evidence="2">Cell membrane</location>
        <topology evidence="2">Multi-pass membrane protein</topology>
    </subcellularLocation>
</comment>
<keyword evidence="5" id="KW-0349">Heme</keyword>
<name>A0A7G5IDM3_9SPHN</name>
<dbReference type="Proteomes" id="UP000515292">
    <property type="component" value="Chromosome"/>
</dbReference>
<keyword evidence="11 13" id="KW-0472">Membrane</keyword>
<evidence type="ECO:0000256" key="7">
    <source>
        <dbReference type="ARBA" id="ARBA00022723"/>
    </source>
</evidence>
<sequence>MSASHDRYSRWSITLHWLIALIIIGNLAGGLLLESLFNARDPATRQLGFTVVQVHKSMGLTVLVLSLVRLAMRLREGFPQLPGHMTATERFLARVTHYGFYALMIGIPLSGWMMVSASPLNFPTIWFGLFEWPHLPTGTSKVLAERAGAAHQWLAYGAIVLLLLHVAGALKHHFMDRDDVLARMLPFVRRRA</sequence>
<dbReference type="AlphaFoldDB" id="A0A7G5IDM3"/>
<proteinExistence type="inferred from homology"/>
<gene>
    <name evidence="15" type="ORF">H3309_08450</name>
</gene>
<dbReference type="GO" id="GO:0022904">
    <property type="term" value="P:respiratory electron transport chain"/>
    <property type="evidence" value="ECO:0007669"/>
    <property type="project" value="InterPro"/>
</dbReference>
<feature type="transmembrane region" description="Helical" evidence="13">
    <location>
        <begin position="153"/>
        <end position="170"/>
    </location>
</feature>
<keyword evidence="10" id="KW-0408">Iron</keyword>
<evidence type="ECO:0000256" key="12">
    <source>
        <dbReference type="ARBA" id="ARBA00037975"/>
    </source>
</evidence>
<keyword evidence="4" id="KW-1003">Cell membrane</keyword>